<dbReference type="InterPro" id="IPR029188">
    <property type="entry name" value="Rrp14_N"/>
</dbReference>
<feature type="compositionally biased region" description="Polar residues" evidence="4">
    <location>
        <begin position="274"/>
        <end position="284"/>
    </location>
</feature>
<feature type="compositionally biased region" description="Basic and acidic residues" evidence="4">
    <location>
        <begin position="175"/>
        <end position="211"/>
    </location>
</feature>
<evidence type="ECO:0008006" key="9">
    <source>
        <dbReference type="Google" id="ProtNLM"/>
    </source>
</evidence>
<accession>A0ABR2ZCH9</accession>
<evidence type="ECO:0000313" key="8">
    <source>
        <dbReference type="Proteomes" id="UP001437256"/>
    </source>
</evidence>
<keyword evidence="3" id="KW-0539">Nucleus</keyword>
<proteinExistence type="inferred from homology"/>
<comment type="caution">
    <text evidence="7">The sequence shown here is derived from an EMBL/GenBank/DDBJ whole genome shotgun (WGS) entry which is preliminary data.</text>
</comment>
<dbReference type="InterPro" id="IPR007019">
    <property type="entry name" value="SURF6"/>
</dbReference>
<feature type="domain" description="Ribosomal RNA-processing protein 14/surfeit locus protein 6 C-terminal" evidence="5">
    <location>
        <begin position="180"/>
        <end position="379"/>
    </location>
</feature>
<dbReference type="EMBL" id="JBBXMP010000259">
    <property type="protein sequence ID" value="KAL0058970.1"/>
    <property type="molecule type" value="Genomic_DNA"/>
</dbReference>
<dbReference type="InterPro" id="IPR029190">
    <property type="entry name" value="Rrp14/SURF6_C"/>
</dbReference>
<evidence type="ECO:0000256" key="1">
    <source>
        <dbReference type="ARBA" id="ARBA00004123"/>
    </source>
</evidence>
<feature type="compositionally biased region" description="Basic and acidic residues" evidence="4">
    <location>
        <begin position="60"/>
        <end position="74"/>
    </location>
</feature>
<feature type="compositionally biased region" description="Basic residues" evidence="4">
    <location>
        <begin position="153"/>
        <end position="162"/>
    </location>
</feature>
<dbReference type="PANTHER" id="PTHR14369:SF0">
    <property type="entry name" value="SURFEIT LOCUS PROTEIN 6"/>
    <property type="match status" value="1"/>
</dbReference>
<comment type="similarity">
    <text evidence="2">Belongs to the SURF6 family.</text>
</comment>
<reference evidence="7 8" key="1">
    <citation type="submission" date="2024-05" db="EMBL/GenBank/DDBJ databases">
        <title>A draft genome resource for the thread blight pathogen Marasmius tenuissimus strain MS-2.</title>
        <authorList>
            <person name="Yulfo-Soto G.E."/>
            <person name="Baruah I.K."/>
            <person name="Amoako-Attah I."/>
            <person name="Bukari Y."/>
            <person name="Meinhardt L.W."/>
            <person name="Bailey B.A."/>
            <person name="Cohen S.P."/>
        </authorList>
    </citation>
    <scope>NUCLEOTIDE SEQUENCE [LARGE SCALE GENOMIC DNA]</scope>
    <source>
        <strain evidence="7 8">MS-2</strain>
    </source>
</reference>
<dbReference type="Pfam" id="PF04935">
    <property type="entry name" value="SURF6"/>
    <property type="match status" value="1"/>
</dbReference>
<evidence type="ECO:0000259" key="5">
    <source>
        <dbReference type="Pfam" id="PF04935"/>
    </source>
</evidence>
<evidence type="ECO:0000256" key="3">
    <source>
        <dbReference type="ARBA" id="ARBA00023242"/>
    </source>
</evidence>
<dbReference type="PANTHER" id="PTHR14369">
    <property type="entry name" value="SURFEIT LOCUS PROTEIN 6"/>
    <property type="match status" value="1"/>
</dbReference>
<feature type="compositionally biased region" description="Low complexity" evidence="4">
    <location>
        <begin position="258"/>
        <end position="267"/>
    </location>
</feature>
<evidence type="ECO:0000256" key="4">
    <source>
        <dbReference type="SAM" id="MobiDB-lite"/>
    </source>
</evidence>
<evidence type="ECO:0000259" key="6">
    <source>
        <dbReference type="Pfam" id="PF15459"/>
    </source>
</evidence>
<gene>
    <name evidence="7" type="ORF">AAF712_014307</name>
</gene>
<dbReference type="Proteomes" id="UP001437256">
    <property type="component" value="Unassembled WGS sequence"/>
</dbReference>
<feature type="domain" description="Ribosomal RNA-processing protein 14 N-terminal" evidence="6">
    <location>
        <begin position="13"/>
        <end position="76"/>
    </location>
</feature>
<feature type="compositionally biased region" description="Basic and acidic residues" evidence="4">
    <location>
        <begin position="285"/>
        <end position="326"/>
    </location>
</feature>
<evidence type="ECO:0000313" key="7">
    <source>
        <dbReference type="EMBL" id="KAL0058970.1"/>
    </source>
</evidence>
<protein>
    <recommendedName>
        <fullName evidence="9">SURF6-domain-containing protein</fullName>
    </recommendedName>
</protein>
<feature type="compositionally biased region" description="Acidic residues" evidence="4">
    <location>
        <begin position="102"/>
        <end position="128"/>
    </location>
</feature>
<keyword evidence="8" id="KW-1185">Reference proteome</keyword>
<sequence length="404" mass="45486">MTSTTTTSTLRASLERHNDTFEGLLKLIPAKHYLVQELTDEQIASKFQKNSKKQKAPKQAIKEASKKARKDKLDPANQKTVVDLQNEAAQTKGKGKRKADDSDFDTDDDDEEDISMAVDMDSDEDESMAVDSSSSTPLVPMTPSGGIQDLRAKLHAKIHSLRRGGGNRDTPASATDKDTLLEERRHQRAAMRERRRKETREKKRREEEMKNTKSKSKQQSDKVQAVQTKPTKPQLLVPSPHPLSTIPKSSKLTTIAFSSLPNPSSSSSRHKTTSDPTQALSQLTTRKEKLALLPDAQRKQAEERDRFEKAQARLDGVKVRDDEGRLKKAVKRKEREKVKSKKAWDERKEQLSASMAAKQKKRTDNIAARNERKNDKRKGVKLKNKARPGFEGKSFGKSKGKKGK</sequence>
<feature type="compositionally biased region" description="Basic residues" evidence="4">
    <location>
        <begin position="375"/>
        <end position="386"/>
    </location>
</feature>
<dbReference type="Pfam" id="PF15459">
    <property type="entry name" value="RRP14"/>
    <property type="match status" value="1"/>
</dbReference>
<feature type="region of interest" description="Disordered" evidence="4">
    <location>
        <begin position="46"/>
        <end position="404"/>
    </location>
</feature>
<organism evidence="7 8">
    <name type="scientific">Marasmius tenuissimus</name>
    <dbReference type="NCBI Taxonomy" id="585030"/>
    <lineage>
        <taxon>Eukaryota</taxon>
        <taxon>Fungi</taxon>
        <taxon>Dikarya</taxon>
        <taxon>Basidiomycota</taxon>
        <taxon>Agaricomycotina</taxon>
        <taxon>Agaricomycetes</taxon>
        <taxon>Agaricomycetidae</taxon>
        <taxon>Agaricales</taxon>
        <taxon>Marasmiineae</taxon>
        <taxon>Marasmiaceae</taxon>
        <taxon>Marasmius</taxon>
    </lineage>
</organism>
<comment type="subcellular location">
    <subcellularLocation>
        <location evidence="1">Nucleus</location>
    </subcellularLocation>
</comment>
<feature type="compositionally biased region" description="Polar residues" evidence="4">
    <location>
        <begin position="246"/>
        <end position="257"/>
    </location>
</feature>
<feature type="compositionally biased region" description="Basic and acidic residues" evidence="4">
    <location>
        <begin position="333"/>
        <end position="350"/>
    </location>
</feature>
<evidence type="ECO:0000256" key="2">
    <source>
        <dbReference type="ARBA" id="ARBA00005904"/>
    </source>
</evidence>
<name>A0ABR2ZCH9_9AGAR</name>